<dbReference type="InterPro" id="IPR016439">
    <property type="entry name" value="Lag1/Lac1-like"/>
</dbReference>
<feature type="domain" description="TLC" evidence="17">
    <location>
        <begin position="132"/>
        <end position="333"/>
    </location>
</feature>
<dbReference type="Pfam" id="PF00046">
    <property type="entry name" value="Homeodomain"/>
    <property type="match status" value="1"/>
</dbReference>
<dbReference type="InterPro" id="IPR006634">
    <property type="entry name" value="TLC-dom"/>
</dbReference>
<evidence type="ECO:0000256" key="9">
    <source>
        <dbReference type="ARBA" id="ARBA00023136"/>
    </source>
</evidence>
<dbReference type="GO" id="GO:0005634">
    <property type="term" value="C:nucleus"/>
    <property type="evidence" value="ECO:0007669"/>
    <property type="project" value="UniProtKB-SubCell"/>
</dbReference>
<organism evidence="18 19">
    <name type="scientific">Crassostrea virginica</name>
    <name type="common">Eastern oyster</name>
    <dbReference type="NCBI Taxonomy" id="6565"/>
    <lineage>
        <taxon>Eukaryota</taxon>
        <taxon>Metazoa</taxon>
        <taxon>Spiralia</taxon>
        <taxon>Lophotrochozoa</taxon>
        <taxon>Mollusca</taxon>
        <taxon>Bivalvia</taxon>
        <taxon>Autobranchia</taxon>
        <taxon>Pteriomorphia</taxon>
        <taxon>Ostreida</taxon>
        <taxon>Ostreoidea</taxon>
        <taxon>Ostreidae</taxon>
        <taxon>Crassostrea</taxon>
    </lineage>
</organism>
<dbReference type="Gene3D" id="1.10.10.60">
    <property type="entry name" value="Homeodomain-like"/>
    <property type="match status" value="1"/>
</dbReference>
<dbReference type="PIRSF" id="PIRSF005225">
    <property type="entry name" value="LAG1_LAC1"/>
    <property type="match status" value="1"/>
</dbReference>
<keyword evidence="9 12" id="KW-0472">Membrane</keyword>
<dbReference type="SUPFAM" id="SSF46689">
    <property type="entry name" value="Homeodomain-like"/>
    <property type="match status" value="1"/>
</dbReference>
<feature type="compositionally biased region" description="Basic and acidic residues" evidence="14">
    <location>
        <begin position="361"/>
        <end position="372"/>
    </location>
</feature>
<dbReference type="GeneID" id="111111442"/>
<proteinExistence type="predicted"/>
<feature type="domain" description="Homeobox" evidence="16">
    <location>
        <begin position="86"/>
        <end position="129"/>
    </location>
</feature>
<dbReference type="GO" id="GO:0050291">
    <property type="term" value="F:sphingosine N-acyltransferase activity"/>
    <property type="evidence" value="ECO:0007669"/>
    <property type="project" value="InterPro"/>
</dbReference>
<feature type="transmembrane region" description="Helical" evidence="15">
    <location>
        <begin position="41"/>
        <end position="58"/>
    </location>
</feature>
<dbReference type="PROSITE" id="PS50071">
    <property type="entry name" value="HOMEOBOX_2"/>
    <property type="match status" value="1"/>
</dbReference>
<evidence type="ECO:0000256" key="15">
    <source>
        <dbReference type="SAM" id="Phobius"/>
    </source>
</evidence>
<dbReference type="Proteomes" id="UP000694844">
    <property type="component" value="Chromosome 9"/>
</dbReference>
<dbReference type="RefSeq" id="XP_022304142.1">
    <property type="nucleotide sequence ID" value="XM_022448434.1"/>
</dbReference>
<keyword evidence="5 12" id="KW-0812">Transmembrane</keyword>
<dbReference type="UniPathway" id="UPA00222"/>
<evidence type="ECO:0000313" key="19">
    <source>
        <dbReference type="RefSeq" id="XP_022304142.1"/>
    </source>
</evidence>
<evidence type="ECO:0000259" key="17">
    <source>
        <dbReference type="PROSITE" id="PS50922"/>
    </source>
</evidence>
<dbReference type="SMART" id="SM00724">
    <property type="entry name" value="TLC"/>
    <property type="match status" value="1"/>
</dbReference>
<evidence type="ECO:0000256" key="3">
    <source>
        <dbReference type="ARBA" id="ARBA00004991"/>
    </source>
</evidence>
<evidence type="ECO:0000313" key="18">
    <source>
        <dbReference type="Proteomes" id="UP000694844"/>
    </source>
</evidence>
<evidence type="ECO:0000259" key="16">
    <source>
        <dbReference type="PROSITE" id="PS50071"/>
    </source>
</evidence>
<comment type="pathway">
    <text evidence="3">Sphingolipid metabolism.</text>
</comment>
<keyword evidence="7 15" id="KW-1133">Transmembrane helix</keyword>
<evidence type="ECO:0000256" key="12">
    <source>
        <dbReference type="PROSITE-ProRule" id="PRU00205"/>
    </source>
</evidence>
<protein>
    <submittedName>
        <fullName evidence="19">Ceramide synthase 5-like isoform X1</fullName>
    </submittedName>
</protein>
<keyword evidence="18" id="KW-1185">Reference proteome</keyword>
<feature type="transmembrane region" description="Helical" evidence="15">
    <location>
        <begin position="137"/>
        <end position="156"/>
    </location>
</feature>
<dbReference type="InterPro" id="IPR009057">
    <property type="entry name" value="Homeodomain-like_sf"/>
</dbReference>
<keyword evidence="11 13" id="KW-0238">DNA-binding</keyword>
<feature type="transmembrane region" description="Helical" evidence="15">
    <location>
        <begin position="181"/>
        <end position="200"/>
    </location>
</feature>
<dbReference type="CDD" id="cd00086">
    <property type="entry name" value="homeodomain"/>
    <property type="match status" value="1"/>
</dbReference>
<evidence type="ECO:0000256" key="5">
    <source>
        <dbReference type="ARBA" id="ARBA00022692"/>
    </source>
</evidence>
<evidence type="ECO:0000256" key="11">
    <source>
        <dbReference type="PROSITE-ProRule" id="PRU00108"/>
    </source>
</evidence>
<comment type="catalytic activity">
    <reaction evidence="10">
        <text>sphinganine + octadecanoyl-CoA = N-(octadecanoyl)-sphinganine + CoA + H(+)</text>
        <dbReference type="Rhea" id="RHEA:36547"/>
        <dbReference type="ChEBI" id="CHEBI:15378"/>
        <dbReference type="ChEBI" id="CHEBI:57287"/>
        <dbReference type="ChEBI" id="CHEBI:57394"/>
        <dbReference type="ChEBI" id="CHEBI:57817"/>
        <dbReference type="ChEBI" id="CHEBI:67033"/>
    </reaction>
    <physiologicalReaction direction="left-to-right" evidence="10">
        <dbReference type="Rhea" id="RHEA:36548"/>
    </physiologicalReaction>
</comment>
<evidence type="ECO:0000256" key="8">
    <source>
        <dbReference type="ARBA" id="ARBA00023098"/>
    </source>
</evidence>
<evidence type="ECO:0000256" key="7">
    <source>
        <dbReference type="ARBA" id="ARBA00022989"/>
    </source>
</evidence>
<dbReference type="OrthoDB" id="537032at2759"/>
<evidence type="ECO:0000256" key="4">
    <source>
        <dbReference type="ARBA" id="ARBA00022679"/>
    </source>
</evidence>
<dbReference type="GO" id="GO:0005789">
    <property type="term" value="C:endoplasmic reticulum membrane"/>
    <property type="evidence" value="ECO:0007669"/>
    <property type="project" value="UniProtKB-SubCell"/>
</dbReference>
<keyword evidence="11 13" id="KW-0371">Homeobox</keyword>
<dbReference type="AlphaFoldDB" id="A0A8B8BLD2"/>
<evidence type="ECO:0000256" key="10">
    <source>
        <dbReference type="ARBA" id="ARBA00049036"/>
    </source>
</evidence>
<accession>A0A8B8BLD2</accession>
<keyword evidence="4" id="KW-0808">Transferase</keyword>
<dbReference type="PANTHER" id="PTHR12560:SF0">
    <property type="entry name" value="LD18904P"/>
    <property type="match status" value="1"/>
</dbReference>
<keyword evidence="6" id="KW-0256">Endoplasmic reticulum</keyword>
<evidence type="ECO:0000256" key="13">
    <source>
        <dbReference type="RuleBase" id="RU000682"/>
    </source>
</evidence>
<reference evidence="19" key="1">
    <citation type="submission" date="2025-08" db="UniProtKB">
        <authorList>
            <consortium name="RefSeq"/>
        </authorList>
    </citation>
    <scope>IDENTIFICATION</scope>
    <source>
        <tissue evidence="19">Whole sample</tissue>
    </source>
</reference>
<dbReference type="InterPro" id="IPR001356">
    <property type="entry name" value="HD"/>
</dbReference>
<dbReference type="GO" id="GO:0003677">
    <property type="term" value="F:DNA binding"/>
    <property type="evidence" value="ECO:0007669"/>
    <property type="project" value="UniProtKB-UniRule"/>
</dbReference>
<name>A0A8B8BLD2_CRAVI</name>
<dbReference type="Pfam" id="PF03798">
    <property type="entry name" value="TRAM_LAG1_CLN8"/>
    <property type="match status" value="1"/>
</dbReference>
<feature type="transmembrane region" description="Helical" evidence="15">
    <location>
        <begin position="261"/>
        <end position="283"/>
    </location>
</feature>
<dbReference type="KEGG" id="cvn:111111442"/>
<keyword evidence="11 13" id="KW-0539">Nucleus</keyword>
<evidence type="ECO:0000256" key="1">
    <source>
        <dbReference type="ARBA" id="ARBA00004477"/>
    </source>
</evidence>
<dbReference type="PANTHER" id="PTHR12560">
    <property type="entry name" value="LONGEVITY ASSURANCE FACTOR 1 LAG1"/>
    <property type="match status" value="1"/>
</dbReference>
<dbReference type="SMART" id="SM00389">
    <property type="entry name" value="HOX"/>
    <property type="match status" value="1"/>
</dbReference>
<dbReference type="GO" id="GO:0046513">
    <property type="term" value="P:ceramide biosynthetic process"/>
    <property type="evidence" value="ECO:0007669"/>
    <property type="project" value="InterPro"/>
</dbReference>
<gene>
    <name evidence="19" type="primary">LOC111111442</name>
</gene>
<dbReference type="PROSITE" id="PS50922">
    <property type="entry name" value="TLC"/>
    <property type="match status" value="1"/>
</dbReference>
<sequence>MALMSVYDTFWSEWFWLPENVTWKHLENKEDGIYYPQTRDLYIPFVLAFVVFAIRKCFESFIAKPIGLYFGIKDGKPKVVQPNSALENSYKVKKFPSEETIKALEKQTDLSERQIQRWFRMRRNQERPSQMKRFTEASWRFFFYFNIFVYGVAVLWDKPWFADSIQCWIGYPKHHLSSGVFWYYMIEISFYWSLMFSQFMDVKRKDFWEMFAHHCATIALLTFSWCGNFVRVGTLVLCIHDAVDYWLEAAKMAKYIKAQRLCDVLFAIFGVVWFITRLVLYPTKVMWSTYFECKQIVGVFPSIYFFNGVLVVLLILHAYWFSLIVTVAYTVLSKQGEGQVSSGQEVTDIRSSDEEEVSEEDSSRNGSGDRKQTNHVNNSVSK</sequence>
<evidence type="ECO:0000256" key="14">
    <source>
        <dbReference type="SAM" id="MobiDB-lite"/>
    </source>
</evidence>
<evidence type="ECO:0000256" key="6">
    <source>
        <dbReference type="ARBA" id="ARBA00022824"/>
    </source>
</evidence>
<comment type="subcellular location">
    <subcellularLocation>
        <location evidence="1">Endoplasmic reticulum membrane</location>
        <topology evidence="1">Multi-pass membrane protein</topology>
    </subcellularLocation>
    <subcellularLocation>
        <location evidence="11 13">Nucleus</location>
    </subcellularLocation>
</comment>
<feature type="region of interest" description="Disordered" evidence="14">
    <location>
        <begin position="339"/>
        <end position="382"/>
    </location>
</feature>
<dbReference type="FunFam" id="1.10.10.60:FF:000020">
    <property type="entry name" value="Ceramide synthase 5"/>
    <property type="match status" value="1"/>
</dbReference>
<comment type="pathway">
    <text evidence="2">Lipid metabolism; sphingolipid metabolism.</text>
</comment>
<feature type="transmembrane region" description="Helical" evidence="15">
    <location>
        <begin position="303"/>
        <end position="332"/>
    </location>
</feature>
<feature type="DNA-binding region" description="Homeobox" evidence="11">
    <location>
        <begin position="88"/>
        <end position="130"/>
    </location>
</feature>
<evidence type="ECO:0000256" key="2">
    <source>
        <dbReference type="ARBA" id="ARBA00004760"/>
    </source>
</evidence>
<keyword evidence="8" id="KW-0443">Lipid metabolism</keyword>